<organism evidence="10 11">
    <name type="scientific">Allokutzneria oryzae</name>
    <dbReference type="NCBI Taxonomy" id="1378989"/>
    <lineage>
        <taxon>Bacteria</taxon>
        <taxon>Bacillati</taxon>
        <taxon>Actinomycetota</taxon>
        <taxon>Actinomycetes</taxon>
        <taxon>Pseudonocardiales</taxon>
        <taxon>Pseudonocardiaceae</taxon>
        <taxon>Allokutzneria</taxon>
    </lineage>
</organism>
<keyword evidence="3 7" id="KW-0119">Carbohydrate metabolism</keyword>
<proteinExistence type="inferred from homology"/>
<protein>
    <recommendedName>
        <fullName evidence="7">Beta-xylanase</fullName>
        <ecNumber evidence="7">3.2.1.8</ecNumber>
    </recommendedName>
</protein>
<comment type="similarity">
    <text evidence="7">Belongs to the glycosyl hydrolase 10 (cellulase F) family.</text>
</comment>
<dbReference type="InterPro" id="IPR001000">
    <property type="entry name" value="GH10_dom"/>
</dbReference>
<keyword evidence="1" id="KW-0677">Repeat</keyword>
<dbReference type="EC" id="3.2.1.8" evidence="7"/>
<reference evidence="10 11" key="1">
    <citation type="submission" date="2024-09" db="EMBL/GenBank/DDBJ databases">
        <authorList>
            <person name="Sun Q."/>
            <person name="Mori K."/>
        </authorList>
    </citation>
    <scope>NUCLEOTIDE SEQUENCE [LARGE SCALE GENOMIC DNA]</scope>
    <source>
        <strain evidence="10 11">TBRC 7907</strain>
    </source>
</reference>
<feature type="domain" description="GH10" evidence="9">
    <location>
        <begin position="419"/>
        <end position="746"/>
    </location>
</feature>
<evidence type="ECO:0000256" key="5">
    <source>
        <dbReference type="ARBA" id="ARBA00023326"/>
    </source>
</evidence>
<dbReference type="SUPFAM" id="SSF53448">
    <property type="entry name" value="Nucleotide-diphospho-sugar transferases"/>
    <property type="match status" value="1"/>
</dbReference>
<dbReference type="SMART" id="SM00633">
    <property type="entry name" value="Glyco_10"/>
    <property type="match status" value="1"/>
</dbReference>
<keyword evidence="4 7" id="KW-0326">Glycosidase</keyword>
<evidence type="ECO:0000256" key="4">
    <source>
        <dbReference type="ARBA" id="ARBA00023295"/>
    </source>
</evidence>
<dbReference type="InterPro" id="IPR008979">
    <property type="entry name" value="Galactose-bd-like_sf"/>
</dbReference>
<dbReference type="InterPro" id="IPR029044">
    <property type="entry name" value="Nucleotide-diphossugar_trans"/>
</dbReference>
<dbReference type="Gene3D" id="2.60.120.260">
    <property type="entry name" value="Galactose-binding domain-like"/>
    <property type="match status" value="1"/>
</dbReference>
<comment type="caution">
    <text evidence="10">The sequence shown here is derived from an EMBL/GenBank/DDBJ whole genome shotgun (WGS) entry which is preliminary data.</text>
</comment>
<evidence type="ECO:0000313" key="10">
    <source>
        <dbReference type="EMBL" id="MFB9909064.1"/>
    </source>
</evidence>
<dbReference type="InterPro" id="IPR017853">
    <property type="entry name" value="GH"/>
</dbReference>
<name>A0ABV6A9X8_9PSEU</name>
<dbReference type="SUPFAM" id="SSF51445">
    <property type="entry name" value="(Trans)glycosidases"/>
    <property type="match status" value="1"/>
</dbReference>
<evidence type="ECO:0000256" key="2">
    <source>
        <dbReference type="ARBA" id="ARBA00022801"/>
    </source>
</evidence>
<gene>
    <name evidence="10" type="ORF">ACFFQA_34435</name>
</gene>
<evidence type="ECO:0000256" key="7">
    <source>
        <dbReference type="RuleBase" id="RU361174"/>
    </source>
</evidence>
<dbReference type="Proteomes" id="UP001589693">
    <property type="component" value="Unassembled WGS sequence"/>
</dbReference>
<dbReference type="Pfam" id="PF00331">
    <property type="entry name" value="Glyco_hydro_10"/>
    <property type="match status" value="1"/>
</dbReference>
<keyword evidence="5 7" id="KW-0624">Polysaccharide degradation</keyword>
<evidence type="ECO:0000256" key="6">
    <source>
        <dbReference type="PROSITE-ProRule" id="PRU10061"/>
    </source>
</evidence>
<accession>A0ABV6A9X8</accession>
<dbReference type="InterPro" id="IPR031158">
    <property type="entry name" value="GH10_AS"/>
</dbReference>
<keyword evidence="11" id="KW-1185">Reference proteome</keyword>
<sequence length="746" mass="82313">MPFLNSFRRFNPDVPLCLIPFADDVEGLTALRERHRFSVFTDIDLLRTCEAIGLELRGKALGHYRKLVMWEGPFEEFVYIDSDAIVLHGIDFAFELLADYGFVTAHGDDPLIREHVWNDSVYGAGVLTWKQIAFSGATGFIASRRDCLRLDDVLDRLPQAAELLPHMCPHVVDQPLLNYLMVTSGHRYASLFGLTRAGVEHLPLERSAEAVLGVVRDGQLVSADRCPTLMVHWSGPVKESTDTSHLEALREFYRNRPATPDDAPDDAGTSCTFEDGSRQGWRPREGGESCVVTTADAHTGTSSLLVTGRATCWAGPVKALEAEPVGSTCRFAVWVKLTPGEPASRLRLSIGRHLAGTAEFDQVTKTAVVTPDAWVELAGTYTVAHPVDFLSLYVESTSGTASFYLDDFTMRRLPRPSIEADIPSLKDVLAACFPFGTAIGTHQIVADHAELVLKHCASVTVGNALKWDAVEPAEGHHRWTDADAQIGFAGANGLAVRGHTLVWHEQTPAWVFRDDTGAELLPAPENKQLLLRRLENHIRAVMGRYAGRISAWDVVNEVIDETEPEGLRRSPWYDLTGLDYIRTAFAVARETDPAAKLYLNEYDTTRPARRRRLAALVHRLRSEGVPIDGIGHQMHIAVDQPTATDIEDTLRTFTELGLDNQITELDVSPRPTGGGAAVSAEEQGRRYGEVFVTFRLLCGHISSVTVWGLADNPDNLCTFPHTGTDNPLIFDERLQAKPAFWAIAAT</sequence>
<dbReference type="PANTHER" id="PTHR31490">
    <property type="entry name" value="GLYCOSYL HYDROLASE"/>
    <property type="match status" value="1"/>
</dbReference>
<dbReference type="InterPro" id="IPR003305">
    <property type="entry name" value="CenC_carb-bd"/>
</dbReference>
<dbReference type="Pfam" id="PF02018">
    <property type="entry name" value="CBM_4_9"/>
    <property type="match status" value="1"/>
</dbReference>
<dbReference type="PROSITE" id="PS00591">
    <property type="entry name" value="GH10_1"/>
    <property type="match status" value="1"/>
</dbReference>
<evidence type="ECO:0000256" key="8">
    <source>
        <dbReference type="SAM" id="MobiDB-lite"/>
    </source>
</evidence>
<evidence type="ECO:0000259" key="9">
    <source>
        <dbReference type="PROSITE" id="PS51760"/>
    </source>
</evidence>
<evidence type="ECO:0000256" key="1">
    <source>
        <dbReference type="ARBA" id="ARBA00022737"/>
    </source>
</evidence>
<dbReference type="PANTHER" id="PTHR31490:SF90">
    <property type="entry name" value="ENDO-1,4-BETA-XYLANASE A"/>
    <property type="match status" value="1"/>
</dbReference>
<evidence type="ECO:0000256" key="3">
    <source>
        <dbReference type="ARBA" id="ARBA00023277"/>
    </source>
</evidence>
<dbReference type="EMBL" id="JBHLZU010000032">
    <property type="protein sequence ID" value="MFB9909064.1"/>
    <property type="molecule type" value="Genomic_DNA"/>
</dbReference>
<dbReference type="SUPFAM" id="SSF49785">
    <property type="entry name" value="Galactose-binding domain-like"/>
    <property type="match status" value="1"/>
</dbReference>
<dbReference type="RefSeq" id="WP_377861419.1">
    <property type="nucleotide sequence ID" value="NZ_JBHLZU010000032.1"/>
</dbReference>
<keyword evidence="2 7" id="KW-0378">Hydrolase</keyword>
<dbReference type="InterPro" id="IPR044846">
    <property type="entry name" value="GH10"/>
</dbReference>
<comment type="catalytic activity">
    <reaction evidence="7">
        <text>Endohydrolysis of (1-&gt;4)-beta-D-xylosidic linkages in xylans.</text>
        <dbReference type="EC" id="3.2.1.8"/>
    </reaction>
</comment>
<dbReference type="PROSITE" id="PS51760">
    <property type="entry name" value="GH10_2"/>
    <property type="match status" value="1"/>
</dbReference>
<dbReference type="Gene3D" id="3.20.20.80">
    <property type="entry name" value="Glycosidases"/>
    <property type="match status" value="1"/>
</dbReference>
<dbReference type="PRINTS" id="PR00134">
    <property type="entry name" value="GLHYDRLASE10"/>
</dbReference>
<feature type="region of interest" description="Disordered" evidence="8">
    <location>
        <begin position="255"/>
        <end position="287"/>
    </location>
</feature>
<feature type="active site" description="Nucleophile" evidence="6">
    <location>
        <position position="664"/>
    </location>
</feature>
<evidence type="ECO:0000313" key="11">
    <source>
        <dbReference type="Proteomes" id="UP001589693"/>
    </source>
</evidence>